<dbReference type="Pfam" id="PF07264">
    <property type="entry name" value="EI24"/>
    <property type="match status" value="2"/>
</dbReference>
<keyword evidence="4 5" id="KW-0472">Membrane</keyword>
<evidence type="ECO:0000256" key="3">
    <source>
        <dbReference type="ARBA" id="ARBA00022989"/>
    </source>
</evidence>
<dbReference type="InterPro" id="IPR059112">
    <property type="entry name" value="CysZ/EI24"/>
</dbReference>
<feature type="transmembrane region" description="Helical" evidence="5">
    <location>
        <begin position="377"/>
        <end position="397"/>
    </location>
</feature>
<feature type="transmembrane region" description="Helical" evidence="5">
    <location>
        <begin position="309"/>
        <end position="333"/>
    </location>
</feature>
<gene>
    <name evidence="6" type="ORF">PHPALM_13379</name>
</gene>
<evidence type="ECO:0000256" key="2">
    <source>
        <dbReference type="ARBA" id="ARBA00022692"/>
    </source>
</evidence>
<feature type="transmembrane region" description="Helical" evidence="5">
    <location>
        <begin position="63"/>
        <end position="89"/>
    </location>
</feature>
<comment type="caution">
    <text evidence="6">The sequence shown here is derived from an EMBL/GenBank/DDBJ whole genome shotgun (WGS) entry which is preliminary data.</text>
</comment>
<keyword evidence="3 5" id="KW-1133">Transmembrane helix</keyword>
<evidence type="ECO:0000313" key="6">
    <source>
        <dbReference type="EMBL" id="POM70213.1"/>
    </source>
</evidence>
<dbReference type="InterPro" id="IPR052786">
    <property type="entry name" value="Spore_wall_assembly"/>
</dbReference>
<dbReference type="OrthoDB" id="10012223at2759"/>
<feature type="transmembrane region" description="Helical" evidence="5">
    <location>
        <begin position="275"/>
        <end position="294"/>
    </location>
</feature>
<evidence type="ECO:0000256" key="1">
    <source>
        <dbReference type="ARBA" id="ARBA00004141"/>
    </source>
</evidence>
<evidence type="ECO:0000256" key="4">
    <source>
        <dbReference type="ARBA" id="ARBA00023136"/>
    </source>
</evidence>
<dbReference type="PANTHER" id="PTHR34292">
    <property type="entry name" value="OUTER SPORE WALL PROTEIN LDS1"/>
    <property type="match status" value="1"/>
</dbReference>
<dbReference type="PANTHER" id="PTHR34292:SF2">
    <property type="entry name" value="OUTER SPORE WALL PROTEIN LDS1"/>
    <property type="match status" value="1"/>
</dbReference>
<feature type="transmembrane region" description="Helical" evidence="5">
    <location>
        <begin position="21"/>
        <end position="43"/>
    </location>
</feature>
<protein>
    <recommendedName>
        <fullName evidence="8">Transmembrane protein</fullName>
    </recommendedName>
</protein>
<keyword evidence="2 5" id="KW-0812">Transmembrane</keyword>
<evidence type="ECO:0000256" key="5">
    <source>
        <dbReference type="SAM" id="Phobius"/>
    </source>
</evidence>
<name>A0A2P4XXC8_9STRA</name>
<dbReference type="EMBL" id="NCKW01007255">
    <property type="protein sequence ID" value="POM70213.1"/>
    <property type="molecule type" value="Genomic_DNA"/>
</dbReference>
<proteinExistence type="predicted"/>
<dbReference type="AlphaFoldDB" id="A0A2P4XXC8"/>
<keyword evidence="7" id="KW-1185">Reference proteome</keyword>
<feature type="transmembrane region" description="Helical" evidence="5">
    <location>
        <begin position="119"/>
        <end position="139"/>
    </location>
</feature>
<organism evidence="6 7">
    <name type="scientific">Phytophthora palmivora</name>
    <dbReference type="NCBI Taxonomy" id="4796"/>
    <lineage>
        <taxon>Eukaryota</taxon>
        <taxon>Sar</taxon>
        <taxon>Stramenopiles</taxon>
        <taxon>Oomycota</taxon>
        <taxon>Peronosporomycetes</taxon>
        <taxon>Peronosporales</taxon>
        <taxon>Peronosporaceae</taxon>
        <taxon>Phytophthora</taxon>
    </lineage>
</organism>
<reference evidence="6 7" key="1">
    <citation type="journal article" date="2017" name="Genome Biol. Evol.">
        <title>Phytophthora megakarya and P. palmivora, closely related causal agents of cacao black pod rot, underwent increases in genome sizes and gene numbers by different mechanisms.</title>
        <authorList>
            <person name="Ali S.S."/>
            <person name="Shao J."/>
            <person name="Lary D.J."/>
            <person name="Kronmiller B."/>
            <person name="Shen D."/>
            <person name="Strem M.D."/>
            <person name="Amoako-Attah I."/>
            <person name="Akrofi A.Y."/>
            <person name="Begoude B.A."/>
            <person name="Ten Hoopen G.M."/>
            <person name="Coulibaly K."/>
            <person name="Kebe B.I."/>
            <person name="Melnick R.L."/>
            <person name="Guiltinan M.J."/>
            <person name="Tyler B.M."/>
            <person name="Meinhardt L.W."/>
            <person name="Bailey B.A."/>
        </authorList>
    </citation>
    <scope>NUCLEOTIDE SEQUENCE [LARGE SCALE GENOMIC DNA]</scope>
    <source>
        <strain evidence="7">sbr112.9</strain>
    </source>
</reference>
<feature type="non-terminal residue" evidence="6">
    <location>
        <position position="399"/>
    </location>
</feature>
<comment type="subcellular location">
    <subcellularLocation>
        <location evidence="1">Membrane</location>
        <topology evidence="1">Multi-pass membrane protein</topology>
    </subcellularLocation>
</comment>
<dbReference type="Proteomes" id="UP000237271">
    <property type="component" value="Unassembled WGS sequence"/>
</dbReference>
<sequence>MSTYVAQGLAYFLAHPSLWKMTICPVVLSIVVGMTTVIVLLAAAMHPQEQGLYDIGVPEGLAWVLAIMLCLVESFVIVMIYSLICLACYQDKVFEYVMRQQGHEELVSNKRRHATCIRICTSCCRVSVLLRLGLLVVSVPLNVVPVVGNTMYAWLNGQIVAWEYHFFYFELKNYSFEEQQELIENRSMQYTLFGMQALLLEMIPGIGAVFMFTNTVGAALFASSIEREEAAKHPQMQSEESDPYRSLVFMSTYPLRGILYFLGDQHLWRLSICPVLLTVAVAFGVAITLFTFTLHRQEEALYDAGFSSFFAWLIAVIFVIIEVFIVTVIYGLITLEWYKDKIFAHVLIERGYRELVENEERHSPFLRVITSCCRVSILLRLGLLVVTLPLNMIPVLGNI</sequence>
<evidence type="ECO:0008006" key="8">
    <source>
        <dbReference type="Google" id="ProtNLM"/>
    </source>
</evidence>
<evidence type="ECO:0000313" key="7">
    <source>
        <dbReference type="Proteomes" id="UP000237271"/>
    </source>
</evidence>
<accession>A0A2P4XXC8</accession>